<dbReference type="OrthoDB" id="9805316at2"/>
<evidence type="ECO:0000256" key="3">
    <source>
        <dbReference type="ARBA" id="ARBA00022679"/>
    </source>
</evidence>
<dbReference type="GO" id="GO:0008654">
    <property type="term" value="P:phospholipid biosynthetic process"/>
    <property type="evidence" value="ECO:0007669"/>
    <property type="project" value="UniProtKB-ARBA"/>
</dbReference>
<comment type="cofactor">
    <cofactor evidence="1">
        <name>Mg(2+)</name>
        <dbReference type="ChEBI" id="CHEBI:18420"/>
    </cofactor>
</comment>
<name>A0A1G7RFA7_9PSED</name>
<keyword evidence="5" id="KW-0460">Magnesium</keyword>
<dbReference type="GO" id="GO:0046872">
    <property type="term" value="F:metal ion binding"/>
    <property type="evidence" value="ECO:0007669"/>
    <property type="project" value="UniProtKB-KW"/>
</dbReference>
<dbReference type="NCBIfam" id="NF045485">
    <property type="entry name" value="FPPsyn"/>
    <property type="match status" value="1"/>
</dbReference>
<dbReference type="CDD" id="cd00685">
    <property type="entry name" value="Trans_IPPS_HT"/>
    <property type="match status" value="1"/>
</dbReference>
<evidence type="ECO:0000313" key="8">
    <source>
        <dbReference type="EMBL" id="SDG09438.1"/>
    </source>
</evidence>
<dbReference type="InterPro" id="IPR033749">
    <property type="entry name" value="Polyprenyl_synt_CS"/>
</dbReference>
<dbReference type="GO" id="GO:0004659">
    <property type="term" value="F:prenyltransferase activity"/>
    <property type="evidence" value="ECO:0007669"/>
    <property type="project" value="InterPro"/>
</dbReference>
<evidence type="ECO:0000256" key="4">
    <source>
        <dbReference type="ARBA" id="ARBA00022723"/>
    </source>
</evidence>
<dbReference type="PROSITE" id="PS00444">
    <property type="entry name" value="POLYPRENYL_SYNTHASE_2"/>
    <property type="match status" value="1"/>
</dbReference>
<evidence type="ECO:0000256" key="1">
    <source>
        <dbReference type="ARBA" id="ARBA00001946"/>
    </source>
</evidence>
<dbReference type="STRING" id="89065.SAMN05216605_101129"/>
<reference evidence="9" key="1">
    <citation type="submission" date="2016-10" db="EMBL/GenBank/DDBJ databases">
        <authorList>
            <person name="Varghese N."/>
            <person name="Submissions S."/>
        </authorList>
    </citation>
    <scope>NUCLEOTIDE SEQUENCE [LARGE SCALE GENOMIC DNA]</scope>
    <source>
        <strain evidence="9">ATCC 700689</strain>
    </source>
</reference>
<dbReference type="SFLD" id="SFLDG01017">
    <property type="entry name" value="Polyprenyl_Transferase_Like"/>
    <property type="match status" value="1"/>
</dbReference>
<dbReference type="Gene3D" id="1.10.600.10">
    <property type="entry name" value="Farnesyl Diphosphate Synthase"/>
    <property type="match status" value="1"/>
</dbReference>
<dbReference type="PANTHER" id="PTHR43281">
    <property type="entry name" value="FARNESYL DIPHOSPHATE SYNTHASE"/>
    <property type="match status" value="1"/>
</dbReference>
<dbReference type="GO" id="GO:0016114">
    <property type="term" value="P:terpenoid biosynthetic process"/>
    <property type="evidence" value="ECO:0007669"/>
    <property type="project" value="UniProtKB-ARBA"/>
</dbReference>
<sequence length="320" mass="33954">MPAHRYALPSQITNTGDDEVIDIPERVNSERYLTLRARLDTGLRTLLMPASPSLQKLYSAMAYGVFEPGKCLRPMLAYSACEAMGGQLDAADGAACAVELLHTYSLVHDDLPAMDDALVRRGKPALHVAYGESTALIAGDALQALAFESLTQSSQVSAGIRLQMVEVLAKAAGPAGLAGGQFLDMTLAGDRPNNDQIAEMQRLKTGALIEASVVLGAMASGADLQTSRFVAMSKYAEQIGRAFQVRDDILDVVGDPLLLGKATCADRRADKSTVVSSRGLEGARQYASQLLLGALTSLDAFGAEADELRQLAHVVVARSF</sequence>
<evidence type="ECO:0000256" key="2">
    <source>
        <dbReference type="ARBA" id="ARBA00006706"/>
    </source>
</evidence>
<dbReference type="Pfam" id="PF00348">
    <property type="entry name" value="polyprenyl_synt"/>
    <property type="match status" value="1"/>
</dbReference>
<organism evidence="8 9">
    <name type="scientific">Pseudomonas abietaniphila</name>
    <dbReference type="NCBI Taxonomy" id="89065"/>
    <lineage>
        <taxon>Bacteria</taxon>
        <taxon>Pseudomonadati</taxon>
        <taxon>Pseudomonadota</taxon>
        <taxon>Gammaproteobacteria</taxon>
        <taxon>Pseudomonadales</taxon>
        <taxon>Pseudomonadaceae</taxon>
        <taxon>Pseudomonas</taxon>
    </lineage>
</organism>
<evidence type="ECO:0000313" key="9">
    <source>
        <dbReference type="Proteomes" id="UP000182894"/>
    </source>
</evidence>
<dbReference type="EMBL" id="FNCO01000001">
    <property type="protein sequence ID" value="SDG09438.1"/>
    <property type="molecule type" value="Genomic_DNA"/>
</dbReference>
<dbReference type="SUPFAM" id="SSF48576">
    <property type="entry name" value="Terpenoid synthases"/>
    <property type="match status" value="1"/>
</dbReference>
<accession>A0A1G7RFA7</accession>
<keyword evidence="6" id="KW-0414">Isoprene biosynthesis</keyword>
<dbReference type="SFLD" id="SFLDS00005">
    <property type="entry name" value="Isoprenoid_Synthase_Type_I"/>
    <property type="match status" value="1"/>
</dbReference>
<dbReference type="InterPro" id="IPR000092">
    <property type="entry name" value="Polyprenyl_synt"/>
</dbReference>
<comment type="similarity">
    <text evidence="2 7">Belongs to the FPP/GGPP synthase family.</text>
</comment>
<evidence type="ECO:0000256" key="5">
    <source>
        <dbReference type="ARBA" id="ARBA00022842"/>
    </source>
</evidence>
<dbReference type="PANTHER" id="PTHR43281:SF1">
    <property type="entry name" value="FARNESYL DIPHOSPHATE SYNTHASE"/>
    <property type="match status" value="1"/>
</dbReference>
<evidence type="ECO:0000256" key="6">
    <source>
        <dbReference type="ARBA" id="ARBA00023229"/>
    </source>
</evidence>
<keyword evidence="4" id="KW-0479">Metal-binding</keyword>
<dbReference type="InterPro" id="IPR053378">
    <property type="entry name" value="Prenyl_diphosphate_synthase"/>
</dbReference>
<evidence type="ECO:0000256" key="7">
    <source>
        <dbReference type="RuleBase" id="RU004466"/>
    </source>
</evidence>
<gene>
    <name evidence="8" type="ORF">SAMN05216605_101129</name>
</gene>
<dbReference type="GO" id="GO:0005737">
    <property type="term" value="C:cytoplasm"/>
    <property type="evidence" value="ECO:0007669"/>
    <property type="project" value="UniProtKB-ARBA"/>
</dbReference>
<dbReference type="AlphaFoldDB" id="A0A1G7RFA7"/>
<dbReference type="Proteomes" id="UP000182894">
    <property type="component" value="Unassembled WGS sequence"/>
</dbReference>
<keyword evidence="9" id="KW-1185">Reference proteome</keyword>
<keyword evidence="3 7" id="KW-0808">Transferase</keyword>
<proteinExistence type="inferred from homology"/>
<dbReference type="FunFam" id="1.10.600.10:FF:000001">
    <property type="entry name" value="Geranylgeranyl diphosphate synthase"/>
    <property type="match status" value="1"/>
</dbReference>
<dbReference type="InterPro" id="IPR008949">
    <property type="entry name" value="Isoprenoid_synthase_dom_sf"/>
</dbReference>
<dbReference type="PROSITE" id="PS00723">
    <property type="entry name" value="POLYPRENYL_SYNTHASE_1"/>
    <property type="match status" value="1"/>
</dbReference>
<protein>
    <submittedName>
        <fullName evidence="8">Geranylgeranyl diphosphate synthase, type II</fullName>
    </submittedName>
</protein>